<dbReference type="GO" id="GO:0008483">
    <property type="term" value="F:transaminase activity"/>
    <property type="evidence" value="ECO:0007669"/>
    <property type="project" value="UniProtKB-KW"/>
</dbReference>
<dbReference type="InterPro" id="IPR050106">
    <property type="entry name" value="HistidinolP_aminotransfase"/>
</dbReference>
<dbReference type="Gene3D" id="3.40.640.10">
    <property type="entry name" value="Type I PLP-dependent aspartate aminotransferase-like (Major domain)"/>
    <property type="match status" value="1"/>
</dbReference>
<comment type="pathway">
    <text evidence="6">Amino-acid biosynthesis.</text>
</comment>
<dbReference type="InterPro" id="IPR004839">
    <property type="entry name" value="Aminotransferase_I/II_large"/>
</dbReference>
<dbReference type="EMBL" id="CP159253">
    <property type="protein sequence ID" value="XCG50383.1"/>
    <property type="molecule type" value="Genomic_DNA"/>
</dbReference>
<dbReference type="InterPro" id="IPR001917">
    <property type="entry name" value="Aminotrans_II_pyridoxalP_BS"/>
</dbReference>
<feature type="domain" description="Aminotransferase class I/classII large" evidence="8">
    <location>
        <begin position="39"/>
        <end position="359"/>
    </location>
</feature>
<dbReference type="AlphaFoldDB" id="A0AAU8CUA2"/>
<name>A0AAU8CUA2_9HYPH</name>
<evidence type="ECO:0000256" key="3">
    <source>
        <dbReference type="ARBA" id="ARBA00022576"/>
    </source>
</evidence>
<evidence type="ECO:0000256" key="4">
    <source>
        <dbReference type="ARBA" id="ARBA00022679"/>
    </source>
</evidence>
<dbReference type="Pfam" id="PF00155">
    <property type="entry name" value="Aminotran_1_2"/>
    <property type="match status" value="1"/>
</dbReference>
<evidence type="ECO:0000256" key="6">
    <source>
        <dbReference type="ARBA" id="ARBA00029440"/>
    </source>
</evidence>
<dbReference type="NCBIfam" id="NF006014">
    <property type="entry name" value="PRK08153.1"/>
    <property type="match status" value="1"/>
</dbReference>
<dbReference type="InterPro" id="IPR015421">
    <property type="entry name" value="PyrdxlP-dep_Trfase_major"/>
</dbReference>
<evidence type="ECO:0000256" key="2">
    <source>
        <dbReference type="ARBA" id="ARBA00007970"/>
    </source>
</evidence>
<dbReference type="InterPro" id="IPR015424">
    <property type="entry name" value="PyrdxlP-dep_Trfase"/>
</dbReference>
<evidence type="ECO:0000313" key="9">
    <source>
        <dbReference type="EMBL" id="XCG50383.1"/>
    </source>
</evidence>
<reference evidence="9" key="1">
    <citation type="submission" date="2024-06" db="EMBL/GenBank/DDBJ databases">
        <title>Mesorhizobium karijinii sp. nov., a symbiont of the iconic Swainsona formosa from arid Australia.</title>
        <authorList>
            <person name="Hill Y.J."/>
            <person name="Watkin E.L.J."/>
            <person name="O'Hara G.W."/>
            <person name="Terpolilli J."/>
            <person name="Tye M.L."/>
            <person name="Kohlmeier M.G."/>
        </authorList>
    </citation>
    <scope>NUCLEOTIDE SEQUENCE</scope>
    <source>
        <strain evidence="9">WSM2240</strain>
    </source>
</reference>
<dbReference type="PROSITE" id="PS00599">
    <property type="entry name" value="AA_TRANSFER_CLASS_2"/>
    <property type="match status" value="1"/>
</dbReference>
<dbReference type="RefSeq" id="WP_353642089.1">
    <property type="nucleotide sequence ID" value="NZ_CP159253.1"/>
</dbReference>
<evidence type="ECO:0000256" key="1">
    <source>
        <dbReference type="ARBA" id="ARBA00001933"/>
    </source>
</evidence>
<evidence type="ECO:0000256" key="7">
    <source>
        <dbReference type="RuleBase" id="RU003693"/>
    </source>
</evidence>
<accession>A0AAU8CUA2</accession>
<comment type="cofactor">
    <cofactor evidence="1 7">
        <name>pyridoxal 5'-phosphate</name>
        <dbReference type="ChEBI" id="CHEBI:597326"/>
    </cofactor>
</comment>
<sequence length="369" mass="39589">MPSRPPLTPVVDALPATVPFVGPEAQQRASGRPFRARIGANESSFGPSPSVMAAMRASAPDMWMYCDPDNHDLKVALAGHLGVQLKNVVVGQGIDGLLNIAVRMHVAPGDAVVTSLGAYPTFNFHVAASGGRLVTIPYENDRENLDGLLAAVRRENAHMVYLSNPDNPMGTWWEADEITRFVEALPETTMLILDEAYGETGPTSAMPPLDPAKPNVLRMRTFSKAYGLAGIRCGYAIGEAQAIADFEKIRDHYGVSRMAQIAGLAALADQAYLHEVVAKVAAGRDRIAEIARANGLSPIASATNFVTIDCGRDGAIALKVLQHLISRGVFIRKPMAPGLDRCIRISVGRDDELDIFAEELPGALEMVRG</sequence>
<evidence type="ECO:0000256" key="5">
    <source>
        <dbReference type="ARBA" id="ARBA00022898"/>
    </source>
</evidence>
<protein>
    <submittedName>
        <fullName evidence="9">Pyridoxal phosphate-dependent aminotransferase</fullName>
    </submittedName>
</protein>
<dbReference type="InterPro" id="IPR015422">
    <property type="entry name" value="PyrdxlP-dep_Trfase_small"/>
</dbReference>
<dbReference type="GO" id="GO:0030170">
    <property type="term" value="F:pyridoxal phosphate binding"/>
    <property type="evidence" value="ECO:0007669"/>
    <property type="project" value="InterPro"/>
</dbReference>
<keyword evidence="4" id="KW-0808">Transferase</keyword>
<gene>
    <name evidence="9" type="ORF">ABVK50_07845</name>
</gene>
<dbReference type="PANTHER" id="PTHR43643">
    <property type="entry name" value="HISTIDINOL-PHOSPHATE AMINOTRANSFERASE 2"/>
    <property type="match status" value="1"/>
</dbReference>
<proteinExistence type="inferred from homology"/>
<comment type="similarity">
    <text evidence="2">Belongs to the class-II pyridoxal-phosphate-dependent aminotransferase family. Histidinol-phosphate aminotransferase subfamily.</text>
</comment>
<keyword evidence="3 9" id="KW-0032">Aminotransferase</keyword>
<keyword evidence="5 7" id="KW-0663">Pyridoxal phosphate</keyword>
<dbReference type="CDD" id="cd00609">
    <property type="entry name" value="AAT_like"/>
    <property type="match status" value="1"/>
</dbReference>
<evidence type="ECO:0000259" key="8">
    <source>
        <dbReference type="Pfam" id="PF00155"/>
    </source>
</evidence>
<dbReference type="PANTHER" id="PTHR43643:SF3">
    <property type="entry name" value="HISTIDINOL-PHOSPHATE AMINOTRANSFERASE"/>
    <property type="match status" value="1"/>
</dbReference>
<dbReference type="SUPFAM" id="SSF53383">
    <property type="entry name" value="PLP-dependent transferases"/>
    <property type="match status" value="1"/>
</dbReference>
<organism evidence="9">
    <name type="scientific">Mesorhizobium sp. WSM2240</name>
    <dbReference type="NCBI Taxonomy" id="3228851"/>
    <lineage>
        <taxon>Bacteria</taxon>
        <taxon>Pseudomonadati</taxon>
        <taxon>Pseudomonadota</taxon>
        <taxon>Alphaproteobacteria</taxon>
        <taxon>Hyphomicrobiales</taxon>
        <taxon>Phyllobacteriaceae</taxon>
        <taxon>Mesorhizobium</taxon>
    </lineage>
</organism>
<dbReference type="Gene3D" id="3.90.1150.10">
    <property type="entry name" value="Aspartate Aminotransferase, domain 1"/>
    <property type="match status" value="1"/>
</dbReference>